<keyword evidence="3" id="KW-0507">mRNA processing</keyword>
<dbReference type="GO" id="GO:0016042">
    <property type="term" value="P:lipid catabolic process"/>
    <property type="evidence" value="ECO:0007669"/>
    <property type="project" value="UniProtKB-KW"/>
</dbReference>
<feature type="region of interest" description="Disordered" evidence="9">
    <location>
        <begin position="1"/>
        <end position="54"/>
    </location>
</feature>
<dbReference type="SMART" id="SM01115">
    <property type="entry name" value="cwf21"/>
    <property type="match status" value="1"/>
</dbReference>
<feature type="compositionally biased region" description="Low complexity" evidence="9">
    <location>
        <begin position="296"/>
        <end position="307"/>
    </location>
</feature>
<sequence>MYNGIGLLTPRGSGTSGHVQTNKFNLRGRPQQRILEDRSSLKGPEQKQANQAILDHTRKRDIELKLAELADSLEEQGYSPEEIEKEVLHMREEMEKEGAALAAKPDNKPLTETHELAERKQQELATLRAAWGLGEEVVEGQAFNRELQEQRRQDKIAEREAVEKERAAKKCADEKRRAKEAKAAKKAARRADKDARNAAKAEAVRAAQLKQEGERRVEELQEARARRRAAAERPAATPTPPRDLGTPGDRGTRRDRGESRDAAPSRRRPREDDGRGDYDYAPPERRHRHDAGPSGAPLAPDEAAAAADRWEPRPATPDGENLEEPEAFEETTHEPVAAEAPQEAPGGIMFFHTLGMLAHVSEQYDLRDAQFVGASSSALVATLNACGVKPQDAIERARELADEAHLFQRRLGLVGIWGGLIRTWLHDLLPPDAAARCSGRVSLMLTSVSEGLRRVYVDRFADKDDLVEACMAAVHVPIFLDWRMAASFRGGPFMDGSVPLSALKWQQRQLMGGCPGVTLLDHSSDPELQTNLLKAGSLQGYDDAVRVYERGRAYSRELDTRGSFSHLPNKPEGA</sequence>
<evidence type="ECO:0000256" key="6">
    <source>
        <dbReference type="ARBA" id="ARBA00023187"/>
    </source>
</evidence>
<evidence type="ECO:0000256" key="8">
    <source>
        <dbReference type="RuleBase" id="RU361262"/>
    </source>
</evidence>
<proteinExistence type="inferred from homology"/>
<evidence type="ECO:0000256" key="4">
    <source>
        <dbReference type="ARBA" id="ARBA00022728"/>
    </source>
</evidence>
<organism evidence="11 12">
    <name type="scientific">Elliptochloris bilobata</name>
    <dbReference type="NCBI Taxonomy" id="381761"/>
    <lineage>
        <taxon>Eukaryota</taxon>
        <taxon>Viridiplantae</taxon>
        <taxon>Chlorophyta</taxon>
        <taxon>core chlorophytes</taxon>
        <taxon>Trebouxiophyceae</taxon>
        <taxon>Trebouxiophyceae incertae sedis</taxon>
        <taxon>Elliptochloris clade</taxon>
        <taxon>Elliptochloris</taxon>
    </lineage>
</organism>
<evidence type="ECO:0000256" key="7">
    <source>
        <dbReference type="ARBA" id="ARBA00023242"/>
    </source>
</evidence>
<dbReference type="InterPro" id="IPR051372">
    <property type="entry name" value="CWC21"/>
</dbReference>
<dbReference type="InterPro" id="IPR013170">
    <property type="entry name" value="mRNA_splic_Cwf21_dom"/>
</dbReference>
<keyword evidence="8" id="KW-0442">Lipid degradation</keyword>
<dbReference type="EMBL" id="JALJOU010000097">
    <property type="protein sequence ID" value="KAK9821762.1"/>
    <property type="molecule type" value="Genomic_DNA"/>
</dbReference>
<feature type="compositionally biased region" description="Basic and acidic residues" evidence="9">
    <location>
        <begin position="250"/>
        <end position="284"/>
    </location>
</feature>
<name>A0AAW1QK90_9CHLO</name>
<dbReference type="GO" id="GO:0005681">
    <property type="term" value="C:spliceosomal complex"/>
    <property type="evidence" value="ECO:0007669"/>
    <property type="project" value="UniProtKB-KW"/>
</dbReference>
<dbReference type="GO" id="GO:0016787">
    <property type="term" value="F:hydrolase activity"/>
    <property type="evidence" value="ECO:0007669"/>
    <property type="project" value="UniProtKB-KW"/>
</dbReference>
<evidence type="ECO:0000259" key="10">
    <source>
        <dbReference type="SMART" id="SM01115"/>
    </source>
</evidence>
<evidence type="ECO:0000256" key="1">
    <source>
        <dbReference type="ARBA" id="ARBA00004123"/>
    </source>
</evidence>
<accession>A0AAW1QK90</accession>
<comment type="similarity">
    <text evidence="2">Belongs to the CWC21 family.</text>
</comment>
<protein>
    <recommendedName>
        <fullName evidence="8">Patatin</fullName>
        <ecNumber evidence="8">3.1.1.-</ecNumber>
    </recommendedName>
</protein>
<feature type="compositionally biased region" description="Polar residues" evidence="9">
    <location>
        <begin position="12"/>
        <end position="24"/>
    </location>
</feature>
<dbReference type="GO" id="GO:0006397">
    <property type="term" value="P:mRNA processing"/>
    <property type="evidence" value="ECO:0007669"/>
    <property type="project" value="UniProtKB-KW"/>
</dbReference>
<dbReference type="Pfam" id="PF01734">
    <property type="entry name" value="Patatin"/>
    <property type="match status" value="1"/>
</dbReference>
<feature type="domain" description="CWF21" evidence="10">
    <location>
        <begin position="54"/>
        <end position="99"/>
    </location>
</feature>
<feature type="region of interest" description="Disordered" evidence="9">
    <location>
        <begin position="145"/>
        <end position="335"/>
    </location>
</feature>
<feature type="compositionally biased region" description="Acidic residues" evidence="9">
    <location>
        <begin position="320"/>
        <end position="329"/>
    </location>
</feature>
<comment type="caution">
    <text evidence="11">The sequence shown here is derived from an EMBL/GenBank/DDBJ whole genome shotgun (WGS) entry which is preliminary data.</text>
</comment>
<dbReference type="SUPFAM" id="SSF52151">
    <property type="entry name" value="FabD/lysophospholipase-like"/>
    <property type="match status" value="1"/>
</dbReference>
<dbReference type="Pfam" id="PF08312">
    <property type="entry name" value="cwf21"/>
    <property type="match status" value="1"/>
</dbReference>
<dbReference type="PANTHER" id="PTHR36562:SF5">
    <property type="entry name" value="SERINE_ARGININE REPETITIVE MATRIX 2"/>
    <property type="match status" value="1"/>
</dbReference>
<dbReference type="PANTHER" id="PTHR36562">
    <property type="entry name" value="SERINE/ARGININE REPETITIVE MATRIX 2"/>
    <property type="match status" value="1"/>
</dbReference>
<evidence type="ECO:0000313" key="12">
    <source>
        <dbReference type="Proteomes" id="UP001445335"/>
    </source>
</evidence>
<dbReference type="Gene3D" id="6.10.140.420">
    <property type="match status" value="1"/>
</dbReference>
<keyword evidence="8" id="KW-0378">Hydrolase</keyword>
<comment type="subcellular location">
    <subcellularLocation>
        <location evidence="1">Nucleus</location>
    </subcellularLocation>
</comment>
<comment type="similarity">
    <text evidence="8">Belongs to the patatin family.</text>
</comment>
<feature type="compositionally biased region" description="Basic and acidic residues" evidence="9">
    <location>
        <begin position="146"/>
        <end position="203"/>
    </location>
</feature>
<keyword evidence="5 8" id="KW-0443">Lipid metabolism</keyword>
<evidence type="ECO:0000256" key="5">
    <source>
        <dbReference type="ARBA" id="ARBA00023098"/>
    </source>
</evidence>
<feature type="compositionally biased region" description="Low complexity" evidence="9">
    <location>
        <begin position="232"/>
        <end position="249"/>
    </location>
</feature>
<comment type="domain">
    <text evidence="8">The nitrogen atoms of the two glycine residues in the GGXR motif define the oxyanion hole, and stabilize the oxyanion that forms during the nucleophilic attack by the catalytic serine during substrate cleavage.</text>
</comment>
<dbReference type="Proteomes" id="UP001445335">
    <property type="component" value="Unassembled WGS sequence"/>
</dbReference>
<dbReference type="GO" id="GO:0008380">
    <property type="term" value="P:RNA splicing"/>
    <property type="evidence" value="ECO:0007669"/>
    <property type="project" value="UniProtKB-KW"/>
</dbReference>
<gene>
    <name evidence="11" type="ORF">WJX81_005452</name>
</gene>
<evidence type="ECO:0000256" key="3">
    <source>
        <dbReference type="ARBA" id="ARBA00022664"/>
    </source>
</evidence>
<feature type="compositionally biased region" description="Basic and acidic residues" evidence="9">
    <location>
        <begin position="211"/>
        <end position="224"/>
    </location>
</feature>
<evidence type="ECO:0000256" key="2">
    <source>
        <dbReference type="ARBA" id="ARBA00005954"/>
    </source>
</evidence>
<comment type="function">
    <text evidence="8">Lipolytic acyl hydrolase (LAH).</text>
</comment>
<dbReference type="AlphaFoldDB" id="A0AAW1QK90"/>
<keyword evidence="7" id="KW-0539">Nucleus</keyword>
<keyword evidence="6" id="KW-0508">mRNA splicing</keyword>
<dbReference type="InterPro" id="IPR002641">
    <property type="entry name" value="PNPLA_dom"/>
</dbReference>
<dbReference type="InterPro" id="IPR016035">
    <property type="entry name" value="Acyl_Trfase/lysoPLipase"/>
</dbReference>
<evidence type="ECO:0000256" key="9">
    <source>
        <dbReference type="SAM" id="MobiDB-lite"/>
    </source>
</evidence>
<dbReference type="EC" id="3.1.1.-" evidence="8"/>
<keyword evidence="12" id="KW-1185">Reference proteome</keyword>
<evidence type="ECO:0000313" key="11">
    <source>
        <dbReference type="EMBL" id="KAK9821762.1"/>
    </source>
</evidence>
<keyword evidence="4" id="KW-0747">Spliceosome</keyword>
<reference evidence="11 12" key="1">
    <citation type="journal article" date="2024" name="Nat. Commun.">
        <title>Phylogenomics reveals the evolutionary origins of lichenization in chlorophyte algae.</title>
        <authorList>
            <person name="Puginier C."/>
            <person name="Libourel C."/>
            <person name="Otte J."/>
            <person name="Skaloud P."/>
            <person name="Haon M."/>
            <person name="Grisel S."/>
            <person name="Petersen M."/>
            <person name="Berrin J.G."/>
            <person name="Delaux P.M."/>
            <person name="Dal Grande F."/>
            <person name="Keller J."/>
        </authorList>
    </citation>
    <scope>NUCLEOTIDE SEQUENCE [LARGE SCALE GENOMIC DNA]</scope>
    <source>
        <strain evidence="11 12">SAG 245.80</strain>
    </source>
</reference>
<dbReference type="CDD" id="cd21373">
    <property type="entry name" value="cwf21_SRRM2-like"/>
    <property type="match status" value="1"/>
</dbReference>